<dbReference type="NCBIfam" id="NF005727">
    <property type="entry name" value="PRK07546.1-1"/>
    <property type="match status" value="1"/>
</dbReference>
<dbReference type="GO" id="GO:0008696">
    <property type="term" value="F:4-amino-4-deoxychorismate lyase activity"/>
    <property type="evidence" value="ECO:0007669"/>
    <property type="project" value="UniProtKB-EC"/>
</dbReference>
<dbReference type="Gene3D" id="3.30.470.10">
    <property type="match status" value="1"/>
</dbReference>
<gene>
    <name evidence="1" type="ORF">FHW18_004359</name>
</gene>
<dbReference type="Gene3D" id="3.20.10.10">
    <property type="entry name" value="D-amino Acid Aminotransferase, subunit A, domain 2"/>
    <property type="match status" value="1"/>
</dbReference>
<organism evidence="1 2">
    <name type="scientific">Pigmentiphaga litoralis</name>
    <dbReference type="NCBI Taxonomy" id="516702"/>
    <lineage>
        <taxon>Bacteria</taxon>
        <taxon>Pseudomonadati</taxon>
        <taxon>Pseudomonadota</taxon>
        <taxon>Betaproteobacteria</taxon>
        <taxon>Burkholderiales</taxon>
        <taxon>Alcaligenaceae</taxon>
        <taxon>Pigmentiphaga</taxon>
    </lineage>
</organism>
<accession>A0A7Y9LNU0</accession>
<dbReference type="RefSeq" id="WP_179589069.1">
    <property type="nucleotide sequence ID" value="NZ_JACBYR010000002.1"/>
</dbReference>
<dbReference type="Pfam" id="PF01063">
    <property type="entry name" value="Aminotran_4"/>
    <property type="match status" value="1"/>
</dbReference>
<dbReference type="SUPFAM" id="SSF56752">
    <property type="entry name" value="D-aminoacid aminotransferase-like PLP-dependent enzymes"/>
    <property type="match status" value="1"/>
</dbReference>
<dbReference type="AlphaFoldDB" id="A0A7Y9LNU0"/>
<proteinExistence type="predicted"/>
<dbReference type="EC" id="4.1.3.38" evidence="1"/>
<evidence type="ECO:0000313" key="2">
    <source>
        <dbReference type="Proteomes" id="UP000542125"/>
    </source>
</evidence>
<dbReference type="InterPro" id="IPR043131">
    <property type="entry name" value="BCAT-like_N"/>
</dbReference>
<dbReference type="InterPro" id="IPR001544">
    <property type="entry name" value="Aminotrans_IV"/>
</dbReference>
<dbReference type="EMBL" id="JACBYR010000002">
    <property type="protein sequence ID" value="NYE85052.1"/>
    <property type="molecule type" value="Genomic_DNA"/>
</dbReference>
<protein>
    <submittedName>
        <fullName evidence="1">4-amino-4-deoxychorismate lyase</fullName>
        <ecNumber evidence="1">4.1.3.38</ecNumber>
    </submittedName>
</protein>
<keyword evidence="2" id="KW-1185">Reference proteome</keyword>
<sequence length="213" mass="23720">MRPHLIETLRVEADGRMPLLPWHIERLGASSTALGYRWSIDAPQRAIARAAAPLAEGVSHRLRLRVSDDGVIDIETQVLPALPATPRVMVARQRLASDEPLLRHKTTHRPWYAGAAAWIATHPDHFDLLYFNERDELCEGSRCNVYLRIDGQWVTPPIDSGVLPGAQRAALLDDEAAVEGVLTRDDLMRAEGIRLSNALRGWFDVTLLPGEMA</sequence>
<dbReference type="Proteomes" id="UP000542125">
    <property type="component" value="Unassembled WGS sequence"/>
</dbReference>
<reference evidence="1 2" key="1">
    <citation type="submission" date="2020-07" db="EMBL/GenBank/DDBJ databases">
        <title>Genomic Encyclopedia of Type Strains, Phase IV (KMG-V): Genome sequencing to study the core and pangenomes of soil and plant-associated prokaryotes.</title>
        <authorList>
            <person name="Whitman W."/>
        </authorList>
    </citation>
    <scope>NUCLEOTIDE SEQUENCE [LARGE SCALE GENOMIC DNA]</scope>
    <source>
        <strain evidence="1 2">SAS40</strain>
    </source>
</reference>
<comment type="caution">
    <text evidence="1">The sequence shown here is derived from an EMBL/GenBank/DDBJ whole genome shotgun (WGS) entry which is preliminary data.</text>
</comment>
<keyword evidence="1" id="KW-0456">Lyase</keyword>
<name>A0A7Y9LNU0_9BURK</name>
<evidence type="ECO:0000313" key="1">
    <source>
        <dbReference type="EMBL" id="NYE85052.1"/>
    </source>
</evidence>
<dbReference type="InterPro" id="IPR036038">
    <property type="entry name" value="Aminotransferase-like"/>
</dbReference>
<dbReference type="InterPro" id="IPR043132">
    <property type="entry name" value="BCAT-like_C"/>
</dbReference>